<feature type="domain" description="FAD/NAD(P)-binding" evidence="5">
    <location>
        <begin position="6"/>
        <end position="285"/>
    </location>
</feature>
<protein>
    <submittedName>
        <fullName evidence="7">FAD-dependent oxidoreductase</fullName>
    </submittedName>
</protein>
<evidence type="ECO:0000259" key="5">
    <source>
        <dbReference type="Pfam" id="PF07992"/>
    </source>
</evidence>
<dbReference type="Gene3D" id="3.50.50.60">
    <property type="entry name" value="FAD/NAD(P)-binding domain"/>
    <property type="match status" value="2"/>
</dbReference>
<dbReference type="Pfam" id="PF07992">
    <property type="entry name" value="Pyr_redox_2"/>
    <property type="match status" value="1"/>
</dbReference>
<comment type="cofactor">
    <cofactor evidence="1">
        <name>FAD</name>
        <dbReference type="ChEBI" id="CHEBI:57692"/>
    </cofactor>
</comment>
<dbReference type="Proteomes" id="UP001442841">
    <property type="component" value="Chromosome"/>
</dbReference>
<dbReference type="Gene3D" id="3.30.390.30">
    <property type="match status" value="1"/>
</dbReference>
<gene>
    <name evidence="7" type="ORF">AADG42_07155</name>
</gene>
<accession>A0ABZ3FQE2</accession>
<keyword evidence="8" id="KW-1185">Reference proteome</keyword>
<keyword evidence="4" id="KW-0560">Oxidoreductase</keyword>
<dbReference type="EMBL" id="CP154795">
    <property type="protein sequence ID" value="XAN07082.1"/>
    <property type="molecule type" value="Genomic_DNA"/>
</dbReference>
<dbReference type="PRINTS" id="PR00411">
    <property type="entry name" value="PNDRDTASEI"/>
</dbReference>
<dbReference type="PRINTS" id="PR00368">
    <property type="entry name" value="FADPNR"/>
</dbReference>
<evidence type="ECO:0000313" key="8">
    <source>
        <dbReference type="Proteomes" id="UP001442841"/>
    </source>
</evidence>
<evidence type="ECO:0000256" key="2">
    <source>
        <dbReference type="ARBA" id="ARBA00022630"/>
    </source>
</evidence>
<dbReference type="InterPro" id="IPR023753">
    <property type="entry name" value="FAD/NAD-binding_dom"/>
</dbReference>
<dbReference type="PANTHER" id="PTHR43557">
    <property type="entry name" value="APOPTOSIS-INDUCING FACTOR 1"/>
    <property type="match status" value="1"/>
</dbReference>
<evidence type="ECO:0000256" key="3">
    <source>
        <dbReference type="ARBA" id="ARBA00022827"/>
    </source>
</evidence>
<dbReference type="InterPro" id="IPR016156">
    <property type="entry name" value="FAD/NAD-linked_Rdtase_dimer_sf"/>
</dbReference>
<evidence type="ECO:0000259" key="6">
    <source>
        <dbReference type="Pfam" id="PF14759"/>
    </source>
</evidence>
<proteinExistence type="predicted"/>
<dbReference type="SUPFAM" id="SSF51905">
    <property type="entry name" value="FAD/NAD(P)-binding domain"/>
    <property type="match status" value="2"/>
</dbReference>
<name>A0ABZ3FQE2_9ACTN</name>
<dbReference type="SUPFAM" id="SSF55424">
    <property type="entry name" value="FAD/NAD-linked reductases, dimerisation (C-terminal) domain"/>
    <property type="match status" value="1"/>
</dbReference>
<dbReference type="InterPro" id="IPR050446">
    <property type="entry name" value="FAD-oxidoreductase/Apoptosis"/>
</dbReference>
<evidence type="ECO:0000256" key="4">
    <source>
        <dbReference type="ARBA" id="ARBA00023002"/>
    </source>
</evidence>
<dbReference type="PANTHER" id="PTHR43557:SF2">
    <property type="entry name" value="RIESKE DOMAIN-CONTAINING PROTEIN-RELATED"/>
    <property type="match status" value="1"/>
</dbReference>
<dbReference type="InterPro" id="IPR036188">
    <property type="entry name" value="FAD/NAD-bd_sf"/>
</dbReference>
<evidence type="ECO:0000313" key="7">
    <source>
        <dbReference type="EMBL" id="XAN07082.1"/>
    </source>
</evidence>
<organism evidence="7 8">
    <name type="scientific">Ammonicoccus fulvus</name>
    <dbReference type="NCBI Taxonomy" id="3138240"/>
    <lineage>
        <taxon>Bacteria</taxon>
        <taxon>Bacillati</taxon>
        <taxon>Actinomycetota</taxon>
        <taxon>Actinomycetes</taxon>
        <taxon>Propionibacteriales</taxon>
        <taxon>Propionibacteriaceae</taxon>
        <taxon>Ammonicoccus</taxon>
    </lineage>
</organism>
<feature type="domain" description="Reductase C-terminal" evidence="6">
    <location>
        <begin position="323"/>
        <end position="406"/>
    </location>
</feature>
<keyword evidence="2" id="KW-0285">Flavoprotein</keyword>
<dbReference type="Pfam" id="PF14759">
    <property type="entry name" value="Reductase_C"/>
    <property type="match status" value="1"/>
</dbReference>
<dbReference type="RefSeq" id="WP_425308535.1">
    <property type="nucleotide sequence ID" value="NZ_CP154795.1"/>
</dbReference>
<dbReference type="InterPro" id="IPR028202">
    <property type="entry name" value="Reductase_C"/>
</dbReference>
<evidence type="ECO:0000256" key="1">
    <source>
        <dbReference type="ARBA" id="ARBA00001974"/>
    </source>
</evidence>
<sequence>MTTIKHVAIVGSGVGGFATVQALRAHGFDGLISLIDPEGEAYDRPPLSKGFLAGTMTAEEMAFVPSEWYSEHNVEVVPEFVHMLRPREKALVLRSSSVIRADRIVLANGGHARRPVVAGLDDPGIEYLRTAVDSIRLRERLTPGARLVVLGAGLIGAEVASTATGLGAEVTLIDPVAVPLVSAIGVQLATLAHGMHEAHGVRTVCAHPERVERDGALYRVITMGSHGDEVVHEADVVLVAAGLVPAVDLARTGSLVIDDGVLVDAAMRSSVAEIYAIGDVARRRPAGNVAFRRTEQGDAAIHDGQTAAADITGTTPPRPAAHWFWSDRYGVRLEGTGSMADPDGVVTRERPGLMPVEFNLGSHGKLLGAAGIDAGKEIRAARKLIDSGRSVTAEQLADATVDLKKIK</sequence>
<keyword evidence="3" id="KW-0274">FAD</keyword>
<reference evidence="7 8" key="1">
    <citation type="submission" date="2024-04" db="EMBL/GenBank/DDBJ databases">
        <title>Isolation of an actinomycete strain from pig manure.</title>
        <authorList>
            <person name="Gong T."/>
            <person name="Yu Z."/>
            <person name="An M."/>
            <person name="Wei C."/>
            <person name="Yang W."/>
            <person name="Liu L."/>
        </authorList>
    </citation>
    <scope>NUCLEOTIDE SEQUENCE [LARGE SCALE GENOMIC DNA]</scope>
    <source>
        <strain evidence="7 8">ZF39</strain>
    </source>
</reference>